<accession>A0A4C1YZ72</accession>
<dbReference type="AlphaFoldDB" id="A0A4C1YZ72"/>
<dbReference type="EMBL" id="BGZK01001422">
    <property type="protein sequence ID" value="GBP79635.1"/>
    <property type="molecule type" value="Genomic_DNA"/>
</dbReference>
<name>A0A4C1YZ72_EUMVA</name>
<reference evidence="1 2" key="1">
    <citation type="journal article" date="2019" name="Commun. Biol.">
        <title>The bagworm genome reveals a unique fibroin gene that provides high tensile strength.</title>
        <authorList>
            <person name="Kono N."/>
            <person name="Nakamura H."/>
            <person name="Ohtoshi R."/>
            <person name="Tomita M."/>
            <person name="Numata K."/>
            <person name="Arakawa K."/>
        </authorList>
    </citation>
    <scope>NUCLEOTIDE SEQUENCE [LARGE SCALE GENOMIC DNA]</scope>
</reference>
<organism evidence="1 2">
    <name type="scientific">Eumeta variegata</name>
    <name type="common">Bagworm moth</name>
    <name type="synonym">Eumeta japonica</name>
    <dbReference type="NCBI Taxonomy" id="151549"/>
    <lineage>
        <taxon>Eukaryota</taxon>
        <taxon>Metazoa</taxon>
        <taxon>Ecdysozoa</taxon>
        <taxon>Arthropoda</taxon>
        <taxon>Hexapoda</taxon>
        <taxon>Insecta</taxon>
        <taxon>Pterygota</taxon>
        <taxon>Neoptera</taxon>
        <taxon>Endopterygota</taxon>
        <taxon>Lepidoptera</taxon>
        <taxon>Glossata</taxon>
        <taxon>Ditrysia</taxon>
        <taxon>Tineoidea</taxon>
        <taxon>Psychidae</taxon>
        <taxon>Oiketicinae</taxon>
        <taxon>Eumeta</taxon>
    </lineage>
</organism>
<protein>
    <submittedName>
        <fullName evidence="1">Uncharacterized protein</fullName>
    </submittedName>
</protein>
<evidence type="ECO:0000313" key="2">
    <source>
        <dbReference type="Proteomes" id="UP000299102"/>
    </source>
</evidence>
<keyword evidence="2" id="KW-1185">Reference proteome</keyword>
<evidence type="ECO:0000313" key="1">
    <source>
        <dbReference type="EMBL" id="GBP79635.1"/>
    </source>
</evidence>
<sequence length="256" mass="29691">MYVKDSLMRVWFDSDYRIYDKVTELFNSLEQINNTRPNLLWAIRIFESPTSHARAIEPCRGQCGCNTKMEHMDRRHTKLSRNTGVKQQLPLLDFVQEAGRRRPRQKKILRRLPRTARGRGRRNGYLHTHLKILFIRRKLFRFQSAPPPSAFQADKSNYVRALRICVVTVACAQCGARTGRRRLQHLYSRGCSELSMLALMFDVRKPGREDRPDTWALHVLGTLIPHRTVTTAAILGLRLVTPAKAQFPMQLICTSH</sequence>
<proteinExistence type="predicted"/>
<comment type="caution">
    <text evidence="1">The sequence shown here is derived from an EMBL/GenBank/DDBJ whole genome shotgun (WGS) entry which is preliminary data.</text>
</comment>
<dbReference type="Proteomes" id="UP000299102">
    <property type="component" value="Unassembled WGS sequence"/>
</dbReference>
<gene>
    <name evidence="1" type="ORF">EVAR_45591_1</name>
</gene>